<keyword evidence="1" id="KW-0732">Signal</keyword>
<gene>
    <name evidence="2" type="ORF">IRJ16_12315</name>
</gene>
<organism evidence="2 3">
    <name type="scientific">Mucilaginibacter myungsuensis</name>
    <dbReference type="NCBI Taxonomy" id="649104"/>
    <lineage>
        <taxon>Bacteria</taxon>
        <taxon>Pseudomonadati</taxon>
        <taxon>Bacteroidota</taxon>
        <taxon>Sphingobacteriia</taxon>
        <taxon>Sphingobacteriales</taxon>
        <taxon>Sphingobacteriaceae</taxon>
        <taxon>Mucilaginibacter</taxon>
    </lineage>
</organism>
<evidence type="ECO:0000313" key="2">
    <source>
        <dbReference type="EMBL" id="MBE9662668.1"/>
    </source>
</evidence>
<dbReference type="AlphaFoldDB" id="A0A929KY94"/>
<feature type="chain" id="PRO_5036966464" evidence="1">
    <location>
        <begin position="19"/>
        <end position="270"/>
    </location>
</feature>
<evidence type="ECO:0000256" key="1">
    <source>
        <dbReference type="SAM" id="SignalP"/>
    </source>
</evidence>
<proteinExistence type="predicted"/>
<accession>A0A929KY94</accession>
<protein>
    <submittedName>
        <fullName evidence="2">DUF4249 domain-containing protein</fullName>
    </submittedName>
</protein>
<dbReference type="InterPro" id="IPR025345">
    <property type="entry name" value="DUF4249"/>
</dbReference>
<keyword evidence="3" id="KW-1185">Reference proteome</keyword>
<dbReference type="Pfam" id="PF14054">
    <property type="entry name" value="DUF4249"/>
    <property type="match status" value="1"/>
</dbReference>
<dbReference type="EMBL" id="JADFFL010000004">
    <property type="protein sequence ID" value="MBE9662668.1"/>
    <property type="molecule type" value="Genomic_DNA"/>
</dbReference>
<dbReference type="PROSITE" id="PS51257">
    <property type="entry name" value="PROKAR_LIPOPROTEIN"/>
    <property type="match status" value="1"/>
</dbReference>
<evidence type="ECO:0000313" key="3">
    <source>
        <dbReference type="Proteomes" id="UP000622475"/>
    </source>
</evidence>
<dbReference type="Proteomes" id="UP000622475">
    <property type="component" value="Unassembled WGS sequence"/>
</dbReference>
<reference evidence="2" key="1">
    <citation type="submission" date="2020-10" db="EMBL/GenBank/DDBJ databases">
        <title>Mucilaginibacter mali sp. nov., isolated from rhizosphere soil of apple orchard.</title>
        <authorList>
            <person name="Lee J.-S."/>
            <person name="Kim H.S."/>
            <person name="Kim J.-S."/>
        </authorList>
    </citation>
    <scope>NUCLEOTIDE SEQUENCE</scope>
    <source>
        <strain evidence="2">KCTC 22746</strain>
    </source>
</reference>
<comment type="caution">
    <text evidence="2">The sequence shown here is derived from an EMBL/GenBank/DDBJ whole genome shotgun (WGS) entry which is preliminary data.</text>
</comment>
<feature type="signal peptide" evidence="1">
    <location>
        <begin position="1"/>
        <end position="18"/>
    </location>
</feature>
<dbReference type="RefSeq" id="WP_194111881.1">
    <property type="nucleotide sequence ID" value="NZ_JADFFL010000004.1"/>
</dbReference>
<sequence>MKTLKQYILLILALPILASCQKVIDLDLGNDTGKLVIEANFTNVIGTQTVKITRNVPFTQTNTYPPVKGAKVVMTNAIGDTRTFTETADGVYTANIGGLVRETYKLTVETDSKVYTASSHIPDQVFLDSITTRPAIFDADKGKKTLSVHYLDPGNLVNQYRFIIWKNNVQVKTVYAYNDDFNNGRYVSLDLRVRDDADDDFGIYAGDTVKVEMQCIDKPVYLYWYTLMRQSSNGPGGGVSPADPPTNFSPTALGYFSAHTTQSKTIVVKP</sequence>
<name>A0A929KY94_9SPHI</name>